<feature type="transmembrane region" description="Helical" evidence="2">
    <location>
        <begin position="36"/>
        <end position="59"/>
    </location>
</feature>
<keyword evidence="2" id="KW-0472">Membrane</keyword>
<evidence type="ECO:0000256" key="2">
    <source>
        <dbReference type="SAM" id="Phobius"/>
    </source>
</evidence>
<organism evidence="3 4">
    <name type="scientific">Cryobacterium sandaracinum</name>
    <dbReference type="NCBI Taxonomy" id="1259247"/>
    <lineage>
        <taxon>Bacteria</taxon>
        <taxon>Bacillati</taxon>
        <taxon>Actinomycetota</taxon>
        <taxon>Actinomycetes</taxon>
        <taxon>Micrococcales</taxon>
        <taxon>Microbacteriaceae</taxon>
        <taxon>Cryobacterium</taxon>
    </lineage>
</organism>
<feature type="compositionally biased region" description="Basic residues" evidence="1">
    <location>
        <begin position="182"/>
        <end position="192"/>
    </location>
</feature>
<dbReference type="Proteomes" id="UP000297851">
    <property type="component" value="Unassembled WGS sequence"/>
</dbReference>
<evidence type="ECO:0000256" key="1">
    <source>
        <dbReference type="SAM" id="MobiDB-lite"/>
    </source>
</evidence>
<reference evidence="3 4" key="1">
    <citation type="submission" date="2019-03" db="EMBL/GenBank/DDBJ databases">
        <title>Genomics of glacier-inhabiting Cryobacterium strains.</title>
        <authorList>
            <person name="Liu Q."/>
            <person name="Xin Y.-H."/>
        </authorList>
    </citation>
    <scope>NUCLEOTIDE SEQUENCE [LARGE SCALE GENOMIC DNA]</scope>
    <source>
        <strain evidence="3 4">TMT2-16</strain>
    </source>
</reference>
<feature type="region of interest" description="Disordered" evidence="1">
    <location>
        <begin position="170"/>
        <end position="192"/>
    </location>
</feature>
<feature type="transmembrane region" description="Helical" evidence="2">
    <location>
        <begin position="97"/>
        <end position="120"/>
    </location>
</feature>
<feature type="transmembrane region" description="Helical" evidence="2">
    <location>
        <begin position="7"/>
        <end position="30"/>
    </location>
</feature>
<keyword evidence="4" id="KW-1185">Reference proteome</keyword>
<keyword evidence="2" id="KW-0812">Transmembrane</keyword>
<keyword evidence="2" id="KW-1133">Transmembrane helix</keyword>
<evidence type="ECO:0000313" key="4">
    <source>
        <dbReference type="Proteomes" id="UP000297851"/>
    </source>
</evidence>
<evidence type="ECO:0000313" key="3">
    <source>
        <dbReference type="EMBL" id="TFD01763.1"/>
    </source>
</evidence>
<name>A0ABY2J9Z5_9MICO</name>
<sequence>MFVRRFFYYWQFIAVLVLPAWLLVGASVYGSGGWDVVGSFFGGLVVGVGLLTVSLIFFARTEVRSTRMVSWADVGILTLWHALIVGMGFTYDVAPGLAALVIVVGIGAFWFAIWELIAAARRSMRAMMLLVEETARGPAFLPTVPPTLPPTDGFIPTPDPSVIIVREHSLRPPGESFEKKESGKKHGQAPEA</sequence>
<proteinExistence type="predicted"/>
<accession>A0ABY2J9Z5</accession>
<dbReference type="RefSeq" id="WP_104103120.1">
    <property type="nucleotide sequence ID" value="NZ_SOGO01000031.1"/>
</dbReference>
<feature type="transmembrane region" description="Helical" evidence="2">
    <location>
        <begin position="71"/>
        <end position="91"/>
    </location>
</feature>
<protein>
    <submittedName>
        <fullName evidence="3">MFS transporter</fullName>
    </submittedName>
</protein>
<comment type="caution">
    <text evidence="3">The sequence shown here is derived from an EMBL/GenBank/DDBJ whole genome shotgun (WGS) entry which is preliminary data.</text>
</comment>
<feature type="compositionally biased region" description="Basic and acidic residues" evidence="1">
    <location>
        <begin position="170"/>
        <end position="181"/>
    </location>
</feature>
<gene>
    <name evidence="3" type="ORF">E3T25_11235</name>
</gene>
<dbReference type="EMBL" id="SOGO01000031">
    <property type="protein sequence ID" value="TFD01763.1"/>
    <property type="molecule type" value="Genomic_DNA"/>
</dbReference>